<dbReference type="PRINTS" id="PR00160">
    <property type="entry name" value="GLUTAREDOXIN"/>
</dbReference>
<dbReference type="Pfam" id="PF00462">
    <property type="entry name" value="Glutaredoxin"/>
    <property type="match status" value="1"/>
</dbReference>
<dbReference type="PROSITE" id="PS51354">
    <property type="entry name" value="GLUTAREDOXIN_2"/>
    <property type="match status" value="1"/>
</dbReference>
<reference evidence="3" key="1">
    <citation type="submission" date="2023-03" db="EMBL/GenBank/DDBJ databases">
        <title>Massive genome expansion in bonnet fungi (Mycena s.s.) driven by repeated elements and novel gene families across ecological guilds.</title>
        <authorList>
            <consortium name="Lawrence Berkeley National Laboratory"/>
            <person name="Harder C.B."/>
            <person name="Miyauchi S."/>
            <person name="Viragh M."/>
            <person name="Kuo A."/>
            <person name="Thoen E."/>
            <person name="Andreopoulos B."/>
            <person name="Lu D."/>
            <person name="Skrede I."/>
            <person name="Drula E."/>
            <person name="Henrissat B."/>
            <person name="Morin E."/>
            <person name="Kohler A."/>
            <person name="Barry K."/>
            <person name="LaButti K."/>
            <person name="Morin E."/>
            <person name="Salamov A."/>
            <person name="Lipzen A."/>
            <person name="Mereny Z."/>
            <person name="Hegedus B."/>
            <person name="Baldrian P."/>
            <person name="Stursova M."/>
            <person name="Weitz H."/>
            <person name="Taylor A."/>
            <person name="Grigoriev I.V."/>
            <person name="Nagy L.G."/>
            <person name="Martin F."/>
            <person name="Kauserud H."/>
        </authorList>
    </citation>
    <scope>NUCLEOTIDE SEQUENCE</scope>
    <source>
        <strain evidence="3">CBHHK188m</strain>
    </source>
</reference>
<feature type="domain" description="Glutaredoxin" evidence="2">
    <location>
        <begin position="132"/>
        <end position="195"/>
    </location>
</feature>
<organism evidence="3 4">
    <name type="scientific">Mycena maculata</name>
    <dbReference type="NCBI Taxonomy" id="230809"/>
    <lineage>
        <taxon>Eukaryota</taxon>
        <taxon>Fungi</taxon>
        <taxon>Dikarya</taxon>
        <taxon>Basidiomycota</taxon>
        <taxon>Agaricomycotina</taxon>
        <taxon>Agaricomycetes</taxon>
        <taxon>Agaricomycetidae</taxon>
        <taxon>Agaricales</taxon>
        <taxon>Marasmiineae</taxon>
        <taxon>Mycenaceae</taxon>
        <taxon>Mycena</taxon>
    </lineage>
</organism>
<dbReference type="GO" id="GO:0005796">
    <property type="term" value="C:Golgi lumen"/>
    <property type="evidence" value="ECO:0007669"/>
    <property type="project" value="TreeGrafter"/>
</dbReference>
<dbReference type="GO" id="GO:0000324">
    <property type="term" value="C:fungal-type vacuole"/>
    <property type="evidence" value="ECO:0007669"/>
    <property type="project" value="TreeGrafter"/>
</dbReference>
<protein>
    <submittedName>
        <fullName evidence="3">Thioredoxin-like protein</fullName>
    </submittedName>
</protein>
<keyword evidence="1" id="KW-0812">Transmembrane</keyword>
<evidence type="ECO:0000256" key="1">
    <source>
        <dbReference type="SAM" id="Phobius"/>
    </source>
</evidence>
<dbReference type="InterPro" id="IPR036249">
    <property type="entry name" value="Thioredoxin-like_sf"/>
</dbReference>
<dbReference type="GO" id="GO:0015038">
    <property type="term" value="F:glutathione disulfide oxidoreductase activity"/>
    <property type="evidence" value="ECO:0007669"/>
    <property type="project" value="TreeGrafter"/>
</dbReference>
<name>A0AAD7P099_9AGAR</name>
<keyword evidence="4" id="KW-1185">Reference proteome</keyword>
<dbReference type="GO" id="GO:0034599">
    <property type="term" value="P:cellular response to oxidative stress"/>
    <property type="evidence" value="ECO:0007669"/>
    <property type="project" value="TreeGrafter"/>
</dbReference>
<feature type="transmembrane region" description="Helical" evidence="1">
    <location>
        <begin position="21"/>
        <end position="37"/>
    </location>
</feature>
<dbReference type="SUPFAM" id="SSF52833">
    <property type="entry name" value="Thioredoxin-like"/>
    <property type="match status" value="1"/>
</dbReference>
<evidence type="ECO:0000313" key="3">
    <source>
        <dbReference type="EMBL" id="KAJ7782386.1"/>
    </source>
</evidence>
<dbReference type="PANTHER" id="PTHR45694:SF5">
    <property type="entry name" value="GLUTAREDOXIN 2"/>
    <property type="match status" value="1"/>
</dbReference>
<dbReference type="Gene3D" id="3.40.30.10">
    <property type="entry name" value="Glutaredoxin"/>
    <property type="match status" value="1"/>
</dbReference>
<dbReference type="InterPro" id="IPR014025">
    <property type="entry name" value="Glutaredoxin_subgr"/>
</dbReference>
<keyword evidence="1" id="KW-1133">Transmembrane helix</keyword>
<sequence>MDSSKKRMLPPSGSSPIRRRRLIVVVIALVGFIYFFGSPLQLPTVLKDSVGTVSRANIAYLVKSNGKGKAPVDEIFGLLHLVTGDSEHEHILGHTESFDPTKPVDMALYAAGKEEFDWNKRVRDLNERHPLVVFSKSYCPYSKRAKALLATYDLSPPPKIIEVDLRDDATQVKHVLTRLTHHGTFPNVVIRGKSIGGSDQLQALHVDKSLRRMLEGAGMTIRGDVS</sequence>
<dbReference type="GO" id="GO:0005801">
    <property type="term" value="C:cis-Golgi network"/>
    <property type="evidence" value="ECO:0007669"/>
    <property type="project" value="TreeGrafter"/>
</dbReference>
<dbReference type="CDD" id="cd03419">
    <property type="entry name" value="GRX_GRXh_1_2_like"/>
    <property type="match status" value="1"/>
</dbReference>
<keyword evidence="1" id="KW-0472">Membrane</keyword>
<dbReference type="Proteomes" id="UP001215280">
    <property type="component" value="Unassembled WGS sequence"/>
</dbReference>
<gene>
    <name evidence="3" type="ORF">DFH07DRAFT_790492</name>
</gene>
<dbReference type="AlphaFoldDB" id="A0AAD7P099"/>
<proteinExistence type="predicted"/>
<dbReference type="EMBL" id="JARJLG010000003">
    <property type="protein sequence ID" value="KAJ7782386.1"/>
    <property type="molecule type" value="Genomic_DNA"/>
</dbReference>
<dbReference type="InterPro" id="IPR002109">
    <property type="entry name" value="Glutaredoxin"/>
</dbReference>
<dbReference type="PANTHER" id="PTHR45694">
    <property type="entry name" value="GLUTAREDOXIN 2"/>
    <property type="match status" value="1"/>
</dbReference>
<evidence type="ECO:0000259" key="2">
    <source>
        <dbReference type="Pfam" id="PF00462"/>
    </source>
</evidence>
<accession>A0AAD7P099</accession>
<evidence type="ECO:0000313" key="4">
    <source>
        <dbReference type="Proteomes" id="UP001215280"/>
    </source>
</evidence>
<comment type="caution">
    <text evidence="3">The sequence shown here is derived from an EMBL/GenBank/DDBJ whole genome shotgun (WGS) entry which is preliminary data.</text>
</comment>